<accession>F4KX89</accession>
<comment type="similarity">
    <text evidence="3">Belongs to the acetyltransferase family. RimJ subfamily.</text>
</comment>
<keyword evidence="2" id="KW-0012">Acyltransferase</keyword>
<evidence type="ECO:0000256" key="1">
    <source>
        <dbReference type="ARBA" id="ARBA00022679"/>
    </source>
</evidence>
<dbReference type="PROSITE" id="PS51186">
    <property type="entry name" value="GNAT"/>
    <property type="match status" value="1"/>
</dbReference>
<evidence type="ECO:0000313" key="6">
    <source>
        <dbReference type="Proteomes" id="UP000008461"/>
    </source>
</evidence>
<sequence length="320" mass="37571">MNFEKINQELRNETLILKPISQDDRTFINSMFSDPEIKKFYIVPNEARQDFRRVVDYWLDDNRNRAGTCWIITKKGRNFFSKDKKCGFVAFEFRGNIKNARISYAILPQFRRKGIATSAVNIIINKLKNNGVESIEADIDRDNLSSEKLVEKLEFIANRKNGLIDPDMMRDGEIRIRTLWKKSLVELNHSKISSVSIDASPQLIVSLINQIVDEINLNGQQPKLMTRYFYLLGRIKFIQKNYDEAQEAFKNCNIIILNEGLPENNETLYWFGRIHYEKGDWSNAKMYYGFALEKAHNSPEEYMLKQEVEKEMTKLEAHFL</sequence>
<dbReference type="InterPro" id="IPR000182">
    <property type="entry name" value="GNAT_dom"/>
</dbReference>
<dbReference type="InterPro" id="IPR016181">
    <property type="entry name" value="Acyl_CoA_acyltransferase"/>
</dbReference>
<dbReference type="Gene3D" id="1.25.40.10">
    <property type="entry name" value="Tetratricopeptide repeat domain"/>
    <property type="match status" value="1"/>
</dbReference>
<dbReference type="PANTHER" id="PTHR43792:SF8">
    <property type="entry name" value="[RIBOSOMAL PROTEIN US5]-ALANINE N-ACETYLTRANSFERASE"/>
    <property type="match status" value="1"/>
</dbReference>
<feature type="domain" description="N-acetyltransferase" evidence="4">
    <location>
        <begin position="15"/>
        <end position="185"/>
    </location>
</feature>
<dbReference type="Proteomes" id="UP000008461">
    <property type="component" value="Chromosome"/>
</dbReference>
<dbReference type="InterPro" id="IPR051531">
    <property type="entry name" value="N-acetyltransferase"/>
</dbReference>
<dbReference type="GO" id="GO:0016747">
    <property type="term" value="F:acyltransferase activity, transferring groups other than amino-acyl groups"/>
    <property type="evidence" value="ECO:0007669"/>
    <property type="project" value="InterPro"/>
</dbReference>
<dbReference type="RefSeq" id="WP_013762881.1">
    <property type="nucleotide sequence ID" value="NC_015510.1"/>
</dbReference>
<proteinExistence type="inferred from homology"/>
<dbReference type="eggNOG" id="COG0457">
    <property type="taxonomic scope" value="Bacteria"/>
</dbReference>
<organism evidence="5 6">
    <name type="scientific">Haliscomenobacter hydrossis (strain ATCC 27775 / DSM 1100 / LMG 10767 / O)</name>
    <dbReference type="NCBI Taxonomy" id="760192"/>
    <lineage>
        <taxon>Bacteria</taxon>
        <taxon>Pseudomonadati</taxon>
        <taxon>Bacteroidota</taxon>
        <taxon>Saprospiria</taxon>
        <taxon>Saprospirales</taxon>
        <taxon>Haliscomenobacteraceae</taxon>
        <taxon>Haliscomenobacter</taxon>
    </lineage>
</organism>
<reference key="2">
    <citation type="submission" date="2011-04" db="EMBL/GenBank/DDBJ databases">
        <title>Complete sequence of chromosome of Haliscomenobacter hydrossis DSM 1100.</title>
        <authorList>
            <consortium name="US DOE Joint Genome Institute (JGI-PGF)"/>
            <person name="Lucas S."/>
            <person name="Han J."/>
            <person name="Lapidus A."/>
            <person name="Bruce D."/>
            <person name="Goodwin L."/>
            <person name="Pitluck S."/>
            <person name="Peters L."/>
            <person name="Kyrpides N."/>
            <person name="Mavromatis K."/>
            <person name="Ivanova N."/>
            <person name="Ovchinnikova G."/>
            <person name="Pagani I."/>
            <person name="Daligault H."/>
            <person name="Detter J.C."/>
            <person name="Han C."/>
            <person name="Land M."/>
            <person name="Hauser L."/>
            <person name="Markowitz V."/>
            <person name="Cheng J.-F."/>
            <person name="Hugenholtz P."/>
            <person name="Woyke T."/>
            <person name="Wu D."/>
            <person name="Verbarg S."/>
            <person name="Frueling A."/>
            <person name="Brambilla E."/>
            <person name="Klenk H.-P."/>
            <person name="Eisen J.A."/>
        </authorList>
    </citation>
    <scope>NUCLEOTIDE SEQUENCE</scope>
    <source>
        <strain>DSM 1100</strain>
    </source>
</reference>
<evidence type="ECO:0000256" key="3">
    <source>
        <dbReference type="ARBA" id="ARBA00038502"/>
    </source>
</evidence>
<dbReference type="OrthoDB" id="9811523at2"/>
<evidence type="ECO:0000259" key="4">
    <source>
        <dbReference type="PROSITE" id="PS51186"/>
    </source>
</evidence>
<dbReference type="KEGG" id="hhy:Halhy_0406"/>
<dbReference type="Gene3D" id="3.40.630.30">
    <property type="match status" value="1"/>
</dbReference>
<evidence type="ECO:0000256" key="2">
    <source>
        <dbReference type="ARBA" id="ARBA00023315"/>
    </source>
</evidence>
<dbReference type="STRING" id="760192.Halhy_0406"/>
<protein>
    <submittedName>
        <fullName evidence="5">GCN5-related N-acetyltransferase</fullName>
    </submittedName>
</protein>
<dbReference type="CDD" id="cd04301">
    <property type="entry name" value="NAT_SF"/>
    <property type="match status" value="1"/>
</dbReference>
<dbReference type="PANTHER" id="PTHR43792">
    <property type="entry name" value="GNAT FAMILY, PUTATIVE (AFU_ORTHOLOGUE AFUA_3G00765)-RELATED-RELATED"/>
    <property type="match status" value="1"/>
</dbReference>
<keyword evidence="1" id="KW-0808">Transferase</keyword>
<evidence type="ECO:0000313" key="5">
    <source>
        <dbReference type="EMBL" id="AEE48317.1"/>
    </source>
</evidence>
<gene>
    <name evidence="5" type="ordered locus">Halhy_0406</name>
</gene>
<dbReference type="EMBL" id="CP002691">
    <property type="protein sequence ID" value="AEE48317.1"/>
    <property type="molecule type" value="Genomic_DNA"/>
</dbReference>
<dbReference type="eggNOG" id="COG1670">
    <property type="taxonomic scope" value="Bacteria"/>
</dbReference>
<dbReference type="SUPFAM" id="SSF55729">
    <property type="entry name" value="Acyl-CoA N-acyltransferases (Nat)"/>
    <property type="match status" value="1"/>
</dbReference>
<keyword evidence="6" id="KW-1185">Reference proteome</keyword>
<dbReference type="InterPro" id="IPR011990">
    <property type="entry name" value="TPR-like_helical_dom_sf"/>
</dbReference>
<reference evidence="5 6" key="1">
    <citation type="journal article" date="2011" name="Stand. Genomic Sci.">
        <title>Complete genome sequence of Haliscomenobacter hydrossis type strain (O).</title>
        <authorList>
            <consortium name="US DOE Joint Genome Institute (JGI-PGF)"/>
            <person name="Daligault H."/>
            <person name="Lapidus A."/>
            <person name="Zeytun A."/>
            <person name="Nolan M."/>
            <person name="Lucas S."/>
            <person name="Del Rio T.G."/>
            <person name="Tice H."/>
            <person name="Cheng J.F."/>
            <person name="Tapia R."/>
            <person name="Han C."/>
            <person name="Goodwin L."/>
            <person name="Pitluck S."/>
            <person name="Liolios K."/>
            <person name="Pagani I."/>
            <person name="Ivanova N."/>
            <person name="Huntemann M."/>
            <person name="Mavromatis K."/>
            <person name="Mikhailova N."/>
            <person name="Pati A."/>
            <person name="Chen A."/>
            <person name="Palaniappan K."/>
            <person name="Land M."/>
            <person name="Hauser L."/>
            <person name="Brambilla E.M."/>
            <person name="Rohde M."/>
            <person name="Verbarg S."/>
            <person name="Goker M."/>
            <person name="Bristow J."/>
            <person name="Eisen J.A."/>
            <person name="Markowitz V."/>
            <person name="Hugenholtz P."/>
            <person name="Kyrpides N.C."/>
            <person name="Klenk H.P."/>
            <person name="Woyke T."/>
        </authorList>
    </citation>
    <scope>NUCLEOTIDE SEQUENCE [LARGE SCALE GENOMIC DNA]</scope>
    <source>
        <strain evidence="6">ATCC 27775 / DSM 1100 / LMG 10767 / O</strain>
    </source>
</reference>
<name>F4KX89_HALH1</name>
<dbReference type="SUPFAM" id="SSF48452">
    <property type="entry name" value="TPR-like"/>
    <property type="match status" value="1"/>
</dbReference>
<dbReference type="Pfam" id="PF13302">
    <property type="entry name" value="Acetyltransf_3"/>
    <property type="match status" value="1"/>
</dbReference>
<dbReference type="AlphaFoldDB" id="F4KX89"/>
<dbReference type="HOGENOM" id="CLU_868094_0_0_10"/>